<feature type="region of interest" description="Disordered" evidence="4">
    <location>
        <begin position="862"/>
        <end position="894"/>
    </location>
</feature>
<evidence type="ECO:0000313" key="7">
    <source>
        <dbReference type="EMBL" id="CAL4779780.1"/>
    </source>
</evidence>
<keyword evidence="3" id="KW-0175">Coiled coil</keyword>
<feature type="coiled-coil region" evidence="3">
    <location>
        <begin position="1273"/>
        <end position="1308"/>
    </location>
</feature>
<keyword evidence="8" id="KW-1185">Reference proteome</keyword>
<dbReference type="Proteomes" id="UP001152797">
    <property type="component" value="Unassembled WGS sequence"/>
</dbReference>
<dbReference type="EMBL" id="CAMXCT010001716">
    <property type="protein sequence ID" value="CAI3992468.1"/>
    <property type="molecule type" value="Genomic_DNA"/>
</dbReference>
<dbReference type="GO" id="GO:0008168">
    <property type="term" value="F:methyltransferase activity"/>
    <property type="evidence" value="ECO:0007669"/>
    <property type="project" value="UniProtKB-KW"/>
</dbReference>
<protein>
    <submittedName>
        <fullName evidence="7">149 kDa protein</fullName>
    </submittedName>
</protein>
<dbReference type="SUPFAM" id="SSF53335">
    <property type="entry name" value="S-adenosyl-L-methionine-dependent methyltransferases"/>
    <property type="match status" value="1"/>
</dbReference>
<reference evidence="5" key="1">
    <citation type="submission" date="2022-10" db="EMBL/GenBank/DDBJ databases">
        <authorList>
            <person name="Chen Y."/>
            <person name="Dougan E. K."/>
            <person name="Chan C."/>
            <person name="Rhodes N."/>
            <person name="Thang M."/>
        </authorList>
    </citation>
    <scope>NUCLEOTIDE SEQUENCE</scope>
</reference>
<keyword evidence="2" id="KW-0808">Transferase</keyword>
<proteinExistence type="predicted"/>
<evidence type="ECO:0000256" key="1">
    <source>
        <dbReference type="ARBA" id="ARBA00022603"/>
    </source>
</evidence>
<dbReference type="Pfam" id="PF00145">
    <property type="entry name" value="DNA_methylase"/>
    <property type="match status" value="1"/>
</dbReference>
<dbReference type="InterPro" id="IPR029063">
    <property type="entry name" value="SAM-dependent_MTases_sf"/>
</dbReference>
<evidence type="ECO:0000313" key="6">
    <source>
        <dbReference type="EMBL" id="CAL1145843.1"/>
    </source>
</evidence>
<evidence type="ECO:0000313" key="5">
    <source>
        <dbReference type="EMBL" id="CAI3992468.1"/>
    </source>
</evidence>
<dbReference type="GO" id="GO:0032259">
    <property type="term" value="P:methylation"/>
    <property type="evidence" value="ECO:0007669"/>
    <property type="project" value="UniProtKB-KW"/>
</dbReference>
<evidence type="ECO:0000313" key="8">
    <source>
        <dbReference type="Proteomes" id="UP001152797"/>
    </source>
</evidence>
<evidence type="ECO:0000256" key="3">
    <source>
        <dbReference type="SAM" id="Coils"/>
    </source>
</evidence>
<organism evidence="5">
    <name type="scientific">Cladocopium goreaui</name>
    <dbReference type="NCBI Taxonomy" id="2562237"/>
    <lineage>
        <taxon>Eukaryota</taxon>
        <taxon>Sar</taxon>
        <taxon>Alveolata</taxon>
        <taxon>Dinophyceae</taxon>
        <taxon>Suessiales</taxon>
        <taxon>Symbiodiniaceae</taxon>
        <taxon>Cladocopium</taxon>
    </lineage>
</organism>
<dbReference type="Gene3D" id="3.40.50.150">
    <property type="entry name" value="Vaccinia Virus protein VP39"/>
    <property type="match status" value="1"/>
</dbReference>
<sequence>ATVFDFQVAWQSDKIHIHVCFEKGSVLFLQSSLQRGPARVAELFGGISGWSHAMHECNVTPVAIVEKDHRTAQVCAETWKCEVISPTVFLQRALSGDLMSPIVVEGSAVDPTVWMAFGILNVTTVLASPPCPPWSSAGVEKGLKSEDGKVLSDLLLKAGHFHLTALLIENVPGIVSHADYQVLLANAALHGMQLILAGVHNISRCLPVYRDRWLATFVHSSVPLADFDVQAAARLSLASEGFSLPGPSLVASDCILPANASGRDHLIPSHEVLAMLSRSDMIPKWMADKINWKESNAVLKARIICKDQKLSGIMARYGSQHLLPLEHLKSKGLQTVLFNDEGVIRYFCPWEILAALGFPSRTVISSDLAFAFQLTGNAISPVHAWIQIARTHKALGLLSPFPHDLDVSKALKVILEKAAKLSAFTCVNHDQFAVLELAVQEVDEIEATDPQVKRARKAAVGGEVTPTVAFDIEASESEMDFTRHLKQEPKFHVGKMDGAAMQSFCHEVAWHDMITCAPPATVVFAPKTFTVTCRMEDGTCICMNADVTWTVKTVVAFLAGKVGFQAEIISLAFNDLDMKDCDYVAEFPSWTFHVRLNACLPGYVKFAPVEIKVQEKGMIPAHYGCMRFVAKHPALKIIRTACVPKSASISSVLRVLFPDLCSTVSWTVHIDGVPVDAEMGVKNNMCFEVEWDCFKPLEPTSIFAARFDLPIDAPQLQVKFHDKPDRWIRSPLRSKAQILRTDEDAMLMQLAISFISHAQLDLSIACHLGSKLVDPKIALKDVPVSDVICFKIAPLVGGAKKNGDAIKQRVCKALEEHGVAKETCNDRTAAFFQKADIETLAKADDRKDDDFWNAVKDEANRNEMKSIRKDNRRKPPSRDNKRSQHGPKRDEFVANASNIVIDMKHFKADDEDVERLDASRFGPDQTGVAIMELTEADRHVVGHSISVAPLAILIVGKRFGPNDEPFTMPAHTVSGLPIIIHAALRQFGDRNIDFKAAVPVSQVDTAASTVIELHILRKEVGAWKECNVPLHYLGVHISAVRGSSLIATWSMKTWSEDRKPVPFMEAAYWHGFIRVPDEILDQVLVRSGHAGIYVSPKDGSKRHDERFAAIAMPDLNLMEIQKKAAMHDKALGIVKLRDQFAIRCRREHSSCLRASLLPESAFVASEGVGADDTIWVLKNMPLEVGKDGLQSALLQSGWDAVPIRAQGPNRWLVAAKQEPESKHFCINGSYVLVEPIKRQRENHAVTITAKQVKVDTTITATPGAMQVATSTRIQEVKAEISDHMEMKMQAANQRIEQLSCALERLQAEPCRQETEVKGEFTAIKNEQAFARQKIGEVEASVVQSGQTVIQTMQQMMTNLEANMKQWMVKNDSCDAKRQRAEETPRNDSFSIKS</sequence>
<name>A0A9P1CKS3_9DINO</name>
<dbReference type="EMBL" id="CAMXCT020001716">
    <property type="protein sequence ID" value="CAL1145843.1"/>
    <property type="molecule type" value="Genomic_DNA"/>
</dbReference>
<evidence type="ECO:0000256" key="4">
    <source>
        <dbReference type="SAM" id="MobiDB-lite"/>
    </source>
</evidence>
<feature type="compositionally biased region" description="Basic and acidic residues" evidence="4">
    <location>
        <begin position="876"/>
        <end position="892"/>
    </location>
</feature>
<feature type="non-terminal residue" evidence="5">
    <location>
        <position position="1"/>
    </location>
</feature>
<accession>A0A9P1CKS3</accession>
<dbReference type="InterPro" id="IPR001525">
    <property type="entry name" value="C5_MeTfrase"/>
</dbReference>
<reference evidence="6" key="2">
    <citation type="submission" date="2024-04" db="EMBL/GenBank/DDBJ databases">
        <authorList>
            <person name="Chen Y."/>
            <person name="Shah S."/>
            <person name="Dougan E. K."/>
            <person name="Thang M."/>
            <person name="Chan C."/>
        </authorList>
    </citation>
    <scope>NUCLEOTIDE SEQUENCE [LARGE SCALE GENOMIC DNA]</scope>
</reference>
<dbReference type="EMBL" id="CAMXCT030001716">
    <property type="protein sequence ID" value="CAL4779780.1"/>
    <property type="molecule type" value="Genomic_DNA"/>
</dbReference>
<keyword evidence="1" id="KW-0489">Methyltransferase</keyword>
<gene>
    <name evidence="5" type="ORF">C1SCF055_LOCUS19300</name>
</gene>
<comment type="caution">
    <text evidence="5">The sequence shown here is derived from an EMBL/GenBank/DDBJ whole genome shotgun (WGS) entry which is preliminary data.</text>
</comment>
<evidence type="ECO:0000256" key="2">
    <source>
        <dbReference type="ARBA" id="ARBA00022679"/>
    </source>
</evidence>